<protein>
    <recommendedName>
        <fullName evidence="5">LYR motif-containing protein 2</fullName>
    </recommendedName>
</protein>
<sequence>MASDISTQSSNSNQSLSTLYAHFTSTLSPPMRPSLRLLANQPGSKPSAGAAGRLRNKPPPLSLDQFIQRQRVMTLWRDILRSLYKIPANRRGEPITYARTEFERNRHVQDIQQIRYLISTGKTEFEAMRRYIDELAT</sequence>
<keyword evidence="3" id="KW-0809">Transit peptide</keyword>
<evidence type="ECO:0000256" key="1">
    <source>
        <dbReference type="ARBA" id="ARBA00004173"/>
    </source>
</evidence>
<keyword evidence="4" id="KW-0496">Mitochondrion</keyword>
<comment type="subcellular location">
    <subcellularLocation>
        <location evidence="1">Mitochondrion</location>
    </subcellularLocation>
</comment>
<dbReference type="AlphaFoldDB" id="A0A438N984"/>
<dbReference type="CDD" id="cd20262">
    <property type="entry name" value="Complex1_LYR_LYRM2"/>
    <property type="match status" value="1"/>
</dbReference>
<dbReference type="Proteomes" id="UP000288859">
    <property type="component" value="Unassembled WGS sequence"/>
</dbReference>
<name>A0A438N984_EXOME</name>
<comment type="caution">
    <text evidence="9">The sequence shown here is derived from an EMBL/GenBank/DDBJ whole genome shotgun (WGS) entry which is preliminary data.</text>
</comment>
<dbReference type="PANTHER" id="PTHR13675:SF0">
    <property type="entry name" value="LYR MOTIF-CONTAINING PROTEIN 2"/>
    <property type="match status" value="1"/>
</dbReference>
<organism evidence="9 10">
    <name type="scientific">Exophiala mesophila</name>
    <name type="common">Black yeast-like fungus</name>
    <dbReference type="NCBI Taxonomy" id="212818"/>
    <lineage>
        <taxon>Eukaryota</taxon>
        <taxon>Fungi</taxon>
        <taxon>Dikarya</taxon>
        <taxon>Ascomycota</taxon>
        <taxon>Pezizomycotina</taxon>
        <taxon>Eurotiomycetes</taxon>
        <taxon>Chaetothyriomycetidae</taxon>
        <taxon>Chaetothyriales</taxon>
        <taxon>Herpotrichiellaceae</taxon>
        <taxon>Exophiala</taxon>
    </lineage>
</organism>
<dbReference type="InterPro" id="IPR045293">
    <property type="entry name" value="Complex1_LYR_LYRM2"/>
</dbReference>
<comment type="similarity">
    <text evidence="2">Belongs to the complex I LYR family.</text>
</comment>
<evidence type="ECO:0000313" key="10">
    <source>
        <dbReference type="Proteomes" id="UP000288859"/>
    </source>
</evidence>
<evidence type="ECO:0000259" key="8">
    <source>
        <dbReference type="Pfam" id="PF05347"/>
    </source>
</evidence>
<feature type="domain" description="Complex 1 LYR protein" evidence="8">
    <location>
        <begin position="70"/>
        <end position="126"/>
    </location>
</feature>
<accession>A0A438N984</accession>
<evidence type="ECO:0000256" key="2">
    <source>
        <dbReference type="ARBA" id="ARBA00009508"/>
    </source>
</evidence>
<dbReference type="InterPro" id="IPR008011">
    <property type="entry name" value="Complex1_LYR_dom"/>
</dbReference>
<dbReference type="OrthoDB" id="74240at2759"/>
<proteinExistence type="inferred from homology"/>
<comment type="function">
    <text evidence="6">Involved in efficient integration of the N-module into mitochondrial respiratory chain complex I.</text>
</comment>
<dbReference type="EMBL" id="NAJM01000013">
    <property type="protein sequence ID" value="RVX72169.1"/>
    <property type="molecule type" value="Genomic_DNA"/>
</dbReference>
<evidence type="ECO:0000256" key="4">
    <source>
        <dbReference type="ARBA" id="ARBA00023128"/>
    </source>
</evidence>
<evidence type="ECO:0000256" key="6">
    <source>
        <dbReference type="ARBA" id="ARBA00044735"/>
    </source>
</evidence>
<dbReference type="PANTHER" id="PTHR13675">
    <property type="entry name" value="LYR MOTIF-CONTAINING PROTEIN 2"/>
    <property type="match status" value="1"/>
</dbReference>
<feature type="region of interest" description="Disordered" evidence="7">
    <location>
        <begin position="31"/>
        <end position="61"/>
    </location>
</feature>
<dbReference type="VEuPathDB" id="FungiDB:PV10_02207"/>
<evidence type="ECO:0000256" key="5">
    <source>
        <dbReference type="ARBA" id="ARBA00026235"/>
    </source>
</evidence>
<evidence type="ECO:0000313" key="9">
    <source>
        <dbReference type="EMBL" id="RVX72169.1"/>
    </source>
</evidence>
<reference evidence="9 10" key="1">
    <citation type="submission" date="2017-03" db="EMBL/GenBank/DDBJ databases">
        <title>Genomes of endolithic fungi from Antarctica.</title>
        <authorList>
            <person name="Coleine C."/>
            <person name="Masonjones S."/>
            <person name="Stajich J.E."/>
        </authorList>
    </citation>
    <scope>NUCLEOTIDE SEQUENCE [LARGE SCALE GENOMIC DNA]</scope>
    <source>
        <strain evidence="9 10">CCFEE 6314</strain>
    </source>
</reference>
<evidence type="ECO:0000256" key="7">
    <source>
        <dbReference type="SAM" id="MobiDB-lite"/>
    </source>
</evidence>
<dbReference type="Pfam" id="PF05347">
    <property type="entry name" value="Complex1_LYR"/>
    <property type="match status" value="1"/>
</dbReference>
<evidence type="ECO:0000256" key="3">
    <source>
        <dbReference type="ARBA" id="ARBA00022946"/>
    </source>
</evidence>
<gene>
    <name evidence="9" type="ORF">B0A52_04373</name>
</gene>
<dbReference type="GO" id="GO:0005739">
    <property type="term" value="C:mitochondrion"/>
    <property type="evidence" value="ECO:0007669"/>
    <property type="project" value="UniProtKB-SubCell"/>
</dbReference>